<dbReference type="SFLD" id="SFLDG00358">
    <property type="entry name" value="Main_(cytGST)"/>
    <property type="match status" value="1"/>
</dbReference>
<dbReference type="Pfam" id="PF00043">
    <property type="entry name" value="GST_C"/>
    <property type="match status" value="1"/>
</dbReference>
<dbReference type="SFLD" id="SFLDS00019">
    <property type="entry name" value="Glutathione_Transferase_(cytos"/>
    <property type="match status" value="1"/>
</dbReference>
<keyword evidence="4" id="KW-0808">Transferase</keyword>
<dbReference type="InterPro" id="IPR040079">
    <property type="entry name" value="Glutathione_S-Trfase"/>
</dbReference>
<evidence type="ECO:0000256" key="1">
    <source>
        <dbReference type="RuleBase" id="RU003494"/>
    </source>
</evidence>
<dbReference type="PROSITE" id="PS50405">
    <property type="entry name" value="GST_CTER"/>
    <property type="match status" value="1"/>
</dbReference>
<dbReference type="Gene3D" id="1.20.1050.10">
    <property type="match status" value="1"/>
</dbReference>
<dbReference type="Pfam" id="PF02798">
    <property type="entry name" value="GST_N"/>
    <property type="match status" value="1"/>
</dbReference>
<dbReference type="InterPro" id="IPR004045">
    <property type="entry name" value="Glutathione_S-Trfase_N"/>
</dbReference>
<reference evidence="4 5" key="1">
    <citation type="submission" date="2017-01" db="EMBL/GenBank/DDBJ databases">
        <title>Complete genome of Tateyamaria omphalii DOK1-4 isolated from seawater in Dokdo.</title>
        <authorList>
            <person name="Kim J.H."/>
            <person name="Chi W.-J."/>
        </authorList>
    </citation>
    <scope>NUCLEOTIDE SEQUENCE [LARGE SCALE GENOMIC DNA]</scope>
    <source>
        <strain evidence="4 5">DOK1-4</strain>
    </source>
</reference>
<dbReference type="OrthoDB" id="9810080at2"/>
<dbReference type="InterPro" id="IPR036282">
    <property type="entry name" value="Glutathione-S-Trfase_C_sf"/>
</dbReference>
<dbReference type="EMBL" id="CP019312">
    <property type="protein sequence ID" value="APX11470.1"/>
    <property type="molecule type" value="Genomic_DNA"/>
</dbReference>
<comment type="similarity">
    <text evidence="1">Belongs to the GST superfamily.</text>
</comment>
<dbReference type="AlphaFoldDB" id="A0A1P8MTQ5"/>
<feature type="domain" description="GST C-terminal" evidence="3">
    <location>
        <begin position="87"/>
        <end position="203"/>
    </location>
</feature>
<dbReference type="SUPFAM" id="SSF47616">
    <property type="entry name" value="GST C-terminal domain-like"/>
    <property type="match status" value="1"/>
</dbReference>
<name>A0A1P8MTQ5_9RHOB</name>
<dbReference type="InterPro" id="IPR004046">
    <property type="entry name" value="GST_C"/>
</dbReference>
<dbReference type="PROSITE" id="PS50404">
    <property type="entry name" value="GST_NTER"/>
    <property type="match status" value="1"/>
</dbReference>
<dbReference type="InterPro" id="IPR010987">
    <property type="entry name" value="Glutathione-S-Trfase_C-like"/>
</dbReference>
<evidence type="ECO:0000259" key="2">
    <source>
        <dbReference type="PROSITE" id="PS50404"/>
    </source>
</evidence>
<evidence type="ECO:0000313" key="5">
    <source>
        <dbReference type="Proteomes" id="UP000186336"/>
    </source>
</evidence>
<sequence length="203" mass="22447">MLTLYFAPRSRAVRVAWLLDEMGLDYDLVSYDLGDPEMRSAEFRTQVHPMGRVPVLVDDDVQVIESGAILEYLLTRHGDGRFRPAPDSADYPAYLQWLHYAEGMIMPQVNSYMVETFFLPPERRSEVHAARAKKLIGQMLVPVDAALDGQDYLAGDFSAADIMTGSAAISAKGIGIDFGGMPNLAAYMDRLAHRAAYRSAAAL</sequence>
<dbReference type="Proteomes" id="UP000186336">
    <property type="component" value="Chromosome"/>
</dbReference>
<evidence type="ECO:0000313" key="4">
    <source>
        <dbReference type="EMBL" id="APX11470.1"/>
    </source>
</evidence>
<dbReference type="InterPro" id="IPR036249">
    <property type="entry name" value="Thioredoxin-like_sf"/>
</dbReference>
<gene>
    <name evidence="4" type="ORF">BWR18_07085</name>
</gene>
<dbReference type="PANTHER" id="PTHR44051:SF8">
    <property type="entry name" value="GLUTATHIONE S-TRANSFERASE GSTA"/>
    <property type="match status" value="1"/>
</dbReference>
<dbReference type="SUPFAM" id="SSF52833">
    <property type="entry name" value="Thioredoxin-like"/>
    <property type="match status" value="1"/>
</dbReference>
<dbReference type="KEGG" id="tom:BWR18_07085"/>
<dbReference type="Gene3D" id="3.40.30.10">
    <property type="entry name" value="Glutaredoxin"/>
    <property type="match status" value="1"/>
</dbReference>
<proteinExistence type="inferred from homology"/>
<protein>
    <submittedName>
        <fullName evidence="4">Glutathione S-transferase</fullName>
    </submittedName>
</protein>
<dbReference type="PANTHER" id="PTHR44051">
    <property type="entry name" value="GLUTATHIONE S-TRANSFERASE-RELATED"/>
    <property type="match status" value="1"/>
</dbReference>
<dbReference type="GO" id="GO:0016740">
    <property type="term" value="F:transferase activity"/>
    <property type="evidence" value="ECO:0007669"/>
    <property type="project" value="UniProtKB-KW"/>
</dbReference>
<organism evidence="4 5">
    <name type="scientific">Tateyamaria omphalii</name>
    <dbReference type="NCBI Taxonomy" id="299262"/>
    <lineage>
        <taxon>Bacteria</taxon>
        <taxon>Pseudomonadati</taxon>
        <taxon>Pseudomonadota</taxon>
        <taxon>Alphaproteobacteria</taxon>
        <taxon>Rhodobacterales</taxon>
        <taxon>Roseobacteraceae</taxon>
        <taxon>Tateyamaria</taxon>
    </lineage>
</organism>
<dbReference type="RefSeq" id="WP_076627332.1">
    <property type="nucleotide sequence ID" value="NZ_CP019312.1"/>
</dbReference>
<dbReference type="CDD" id="cd03046">
    <property type="entry name" value="GST_N_GTT1_like"/>
    <property type="match status" value="1"/>
</dbReference>
<evidence type="ECO:0000259" key="3">
    <source>
        <dbReference type="PROSITE" id="PS50405"/>
    </source>
</evidence>
<feature type="domain" description="GST N-terminal" evidence="2">
    <location>
        <begin position="1"/>
        <end position="81"/>
    </location>
</feature>
<keyword evidence="5" id="KW-1185">Reference proteome</keyword>
<accession>A0A1P8MTQ5</accession>
<dbReference type="SFLD" id="SFLDG01150">
    <property type="entry name" value="Main.1:_Beta-like"/>
    <property type="match status" value="1"/>
</dbReference>
<dbReference type="STRING" id="299262.BWR18_07085"/>